<reference evidence="17 18" key="2">
    <citation type="submission" date="2017-11" db="EMBL/GenBank/DDBJ databases">
        <title>PacBio sequencing of new strain of the secondary endosymbiont Candidatus Hamiltonella defensa.</title>
        <authorList>
            <person name="Strand M.R."/>
            <person name="Oliver K."/>
        </authorList>
    </citation>
    <scope>NUCLEOTIDE SEQUENCE [LARGE SCALE GENOMIC DNA]</scope>
    <source>
        <strain evidence="18">A2C</strain>
        <strain evidence="17">ZA17</strain>
    </source>
</reference>
<dbReference type="InterPro" id="IPR029028">
    <property type="entry name" value="Alpha/beta_knot_MTases"/>
</dbReference>
<accession>A0A2D3T821</accession>
<evidence type="ECO:0000256" key="4">
    <source>
        <dbReference type="ARBA" id="ARBA00013673"/>
    </source>
</evidence>
<dbReference type="InterPro" id="IPR029026">
    <property type="entry name" value="tRNA_m1G_MTases_N"/>
</dbReference>
<dbReference type="InterPro" id="IPR015947">
    <property type="entry name" value="PUA-like_sf"/>
</dbReference>
<evidence type="ECO:0000259" key="14">
    <source>
        <dbReference type="Pfam" id="PF20260"/>
    </source>
</evidence>
<dbReference type="EMBL" id="CP017613">
    <property type="protein sequence ID" value="ATW33971.1"/>
    <property type="molecule type" value="Genomic_DNA"/>
</dbReference>
<dbReference type="CDD" id="cd18084">
    <property type="entry name" value="RsmE-like"/>
    <property type="match status" value="1"/>
</dbReference>
<keyword evidence="8 12" id="KW-0808">Transferase</keyword>
<dbReference type="NCBIfam" id="NF008690">
    <property type="entry name" value="PRK11713.1-1"/>
    <property type="match status" value="1"/>
</dbReference>
<dbReference type="PIRSF" id="PIRSF015601">
    <property type="entry name" value="MTase_slr0722"/>
    <property type="match status" value="1"/>
</dbReference>
<evidence type="ECO:0000256" key="12">
    <source>
        <dbReference type="PIRNR" id="PIRNR015601"/>
    </source>
</evidence>
<dbReference type="RefSeq" id="WP_100096631.1">
    <property type="nucleotide sequence ID" value="NZ_CADIJH010000004.1"/>
</dbReference>
<dbReference type="Gene3D" id="2.40.240.20">
    <property type="entry name" value="Hypothetical PUA domain-like, domain 1"/>
    <property type="match status" value="1"/>
</dbReference>
<dbReference type="Pfam" id="PF04452">
    <property type="entry name" value="Methyltrans_RNA"/>
    <property type="match status" value="1"/>
</dbReference>
<evidence type="ECO:0000256" key="3">
    <source>
        <dbReference type="ARBA" id="ARBA00012328"/>
    </source>
</evidence>
<evidence type="ECO:0000256" key="10">
    <source>
        <dbReference type="ARBA" id="ARBA00025699"/>
    </source>
</evidence>
<evidence type="ECO:0000256" key="2">
    <source>
        <dbReference type="ARBA" id="ARBA00005528"/>
    </source>
</evidence>
<dbReference type="GO" id="GO:0005737">
    <property type="term" value="C:cytoplasm"/>
    <property type="evidence" value="ECO:0007669"/>
    <property type="project" value="UniProtKB-SubCell"/>
</dbReference>
<feature type="domain" description="Ribosomal RNA small subunit methyltransferase E PUA-like" evidence="14">
    <location>
        <begin position="20"/>
        <end position="66"/>
    </location>
</feature>
<dbReference type="GO" id="GO:0070042">
    <property type="term" value="F:rRNA (uridine-N3-)-methyltransferase activity"/>
    <property type="evidence" value="ECO:0007669"/>
    <property type="project" value="TreeGrafter"/>
</dbReference>
<reference evidence="17 18" key="1">
    <citation type="submission" date="2016-10" db="EMBL/GenBank/DDBJ databases">
        <authorList>
            <person name="Chevignon G."/>
        </authorList>
    </citation>
    <scope>NUCLEOTIDE SEQUENCE [LARGE SCALE GENOMIC DNA]</scope>
    <source>
        <strain evidence="18">A2C</strain>
        <strain evidence="17">ZA17</strain>
    </source>
</reference>
<evidence type="ECO:0000256" key="1">
    <source>
        <dbReference type="ARBA" id="ARBA00004496"/>
    </source>
</evidence>
<dbReference type="GO" id="GO:0070475">
    <property type="term" value="P:rRNA base methylation"/>
    <property type="evidence" value="ECO:0007669"/>
    <property type="project" value="TreeGrafter"/>
</dbReference>
<proteinExistence type="inferred from homology"/>
<dbReference type="AlphaFoldDB" id="A0A2D3T821"/>
<name>A0A2D3T821_9ENTR</name>
<dbReference type="EC" id="2.1.1.193" evidence="3 12"/>
<keyword evidence="7 12" id="KW-0489">Methyltransferase</keyword>
<evidence type="ECO:0000256" key="6">
    <source>
        <dbReference type="ARBA" id="ARBA00022552"/>
    </source>
</evidence>
<dbReference type="InterPro" id="IPR046887">
    <property type="entry name" value="RsmE_PUA-like"/>
</dbReference>
<dbReference type="InterPro" id="IPR046886">
    <property type="entry name" value="RsmE_MTase_dom"/>
</dbReference>
<dbReference type="SUPFAM" id="SSF75217">
    <property type="entry name" value="alpha/beta knot"/>
    <property type="match status" value="1"/>
</dbReference>
<feature type="domain" description="Ribosomal RNA small subunit methyltransferase E methyltransferase" evidence="13">
    <location>
        <begin position="75"/>
        <end position="236"/>
    </location>
</feature>
<evidence type="ECO:0000256" key="8">
    <source>
        <dbReference type="ARBA" id="ARBA00022679"/>
    </source>
</evidence>
<dbReference type="InterPro" id="IPR006700">
    <property type="entry name" value="RsmE"/>
</dbReference>
<evidence type="ECO:0000313" key="17">
    <source>
        <dbReference type="Proteomes" id="UP000229055"/>
    </source>
</evidence>
<evidence type="ECO:0000256" key="11">
    <source>
        <dbReference type="ARBA" id="ARBA00047944"/>
    </source>
</evidence>
<comment type="similarity">
    <text evidence="2 12">Belongs to the RNA methyltransferase RsmE family.</text>
</comment>
<dbReference type="FunFam" id="3.40.1280.10:FF:000007">
    <property type="entry name" value="Ribosomal RNA small subunit methyltransferase E"/>
    <property type="match status" value="1"/>
</dbReference>
<dbReference type="Proteomes" id="UP000230008">
    <property type="component" value="Chromosome"/>
</dbReference>
<evidence type="ECO:0000313" key="15">
    <source>
        <dbReference type="EMBL" id="ATW29902.1"/>
    </source>
</evidence>
<dbReference type="EMBL" id="CP017606">
    <property type="protein sequence ID" value="ATW29902.1"/>
    <property type="molecule type" value="Genomic_DNA"/>
</dbReference>
<dbReference type="NCBIfam" id="TIGR00046">
    <property type="entry name" value="RsmE family RNA methyltransferase"/>
    <property type="match status" value="1"/>
</dbReference>
<keyword evidence="5 12" id="KW-0963">Cytoplasm</keyword>
<keyword evidence="9 12" id="KW-0949">S-adenosyl-L-methionine</keyword>
<dbReference type="PANTHER" id="PTHR30027">
    <property type="entry name" value="RIBOSOMAL RNA SMALL SUBUNIT METHYLTRANSFERASE E"/>
    <property type="match status" value="1"/>
</dbReference>
<dbReference type="Proteomes" id="UP000229055">
    <property type="component" value="Chromosome"/>
</dbReference>
<dbReference type="SUPFAM" id="SSF88697">
    <property type="entry name" value="PUA domain-like"/>
    <property type="match status" value="1"/>
</dbReference>
<dbReference type="PANTHER" id="PTHR30027:SF3">
    <property type="entry name" value="16S RRNA (URACIL(1498)-N(3))-METHYLTRANSFERASE"/>
    <property type="match status" value="1"/>
</dbReference>
<dbReference type="Gene3D" id="3.40.1280.10">
    <property type="match status" value="1"/>
</dbReference>
<keyword evidence="6 12" id="KW-0698">rRNA processing</keyword>
<evidence type="ECO:0000256" key="7">
    <source>
        <dbReference type="ARBA" id="ARBA00022603"/>
    </source>
</evidence>
<comment type="function">
    <text evidence="10 12">Specifically methylates the N3 position of the uracil ring of uridine 1498 (m3U1498) in 16S rRNA. Acts on the fully assembled 30S ribosomal subunit.</text>
</comment>
<comment type="catalytic activity">
    <reaction evidence="11 12">
        <text>uridine(1498) in 16S rRNA + S-adenosyl-L-methionine = N(3)-methyluridine(1498) in 16S rRNA + S-adenosyl-L-homocysteine + H(+)</text>
        <dbReference type="Rhea" id="RHEA:42920"/>
        <dbReference type="Rhea" id="RHEA-COMP:10283"/>
        <dbReference type="Rhea" id="RHEA-COMP:10284"/>
        <dbReference type="ChEBI" id="CHEBI:15378"/>
        <dbReference type="ChEBI" id="CHEBI:57856"/>
        <dbReference type="ChEBI" id="CHEBI:59789"/>
        <dbReference type="ChEBI" id="CHEBI:65315"/>
        <dbReference type="ChEBI" id="CHEBI:74502"/>
        <dbReference type="EC" id="2.1.1.193"/>
    </reaction>
</comment>
<gene>
    <name evidence="15" type="ORF">BJP41_05670</name>
    <name evidence="16" type="ORF">BJP43_06545</name>
</gene>
<evidence type="ECO:0000313" key="16">
    <source>
        <dbReference type="EMBL" id="ATW33971.1"/>
    </source>
</evidence>
<organism evidence="16 17">
    <name type="scientific">Candidatus Williamhamiltonella defendens</name>
    <dbReference type="NCBI Taxonomy" id="138072"/>
    <lineage>
        <taxon>Bacteria</taxon>
        <taxon>Pseudomonadati</taxon>
        <taxon>Pseudomonadota</taxon>
        <taxon>Gammaproteobacteria</taxon>
        <taxon>Enterobacterales</taxon>
        <taxon>Enterobacteriaceae</taxon>
        <taxon>aphid secondary symbionts</taxon>
        <taxon>Candidatus Williamhamiltonella</taxon>
    </lineage>
</organism>
<evidence type="ECO:0000313" key="18">
    <source>
        <dbReference type="Proteomes" id="UP000230008"/>
    </source>
</evidence>
<protein>
    <recommendedName>
        <fullName evidence="4 12">Ribosomal RNA small subunit methyltransferase E</fullName>
        <ecNumber evidence="3 12">2.1.1.193</ecNumber>
    </recommendedName>
</protein>
<evidence type="ECO:0000259" key="13">
    <source>
        <dbReference type="Pfam" id="PF04452"/>
    </source>
</evidence>
<reference evidence="16" key="3">
    <citation type="journal article" date="2018" name="Genome Biol. Evol.">
        <title>Culture-Facilitated Comparative Genomics of the Facultative Symbiont Hamiltonella defensa.</title>
        <authorList>
            <person name="Chevignon G."/>
            <person name="Boyd B.M."/>
            <person name="Brandt J.W."/>
            <person name="Oliver K.M."/>
            <person name="Strand M.R."/>
        </authorList>
    </citation>
    <scope>NUCLEOTIDE SEQUENCE</scope>
    <source>
        <strain evidence="15">A2C</strain>
        <strain evidence="16">ZA17</strain>
    </source>
</reference>
<evidence type="ECO:0000256" key="5">
    <source>
        <dbReference type="ARBA" id="ARBA00022490"/>
    </source>
</evidence>
<dbReference type="Pfam" id="PF20260">
    <property type="entry name" value="PUA_4"/>
    <property type="match status" value="1"/>
</dbReference>
<dbReference type="NCBIfam" id="NF008692">
    <property type="entry name" value="PRK11713.1-5"/>
    <property type="match status" value="1"/>
</dbReference>
<sequence length="243" mass="27670">MRIPRIYHPYPFFAHTQIELSEEAAHHVIRVLRMKPGQSLYLFHDSNDIIQANIIRIDKKKVYVQLKEAILQNNESPLYLHLGQVICRSEKMEYTLQKSVELGVHSVTPLFSERCGVKIDGERLQKKIQQWKKIAISACEQCGRNKIPKIYNALPLHNWCAHQDNSLKLNFVPKANNRINTLIPPVSRVRILIGPEGGLSNDEIAMAADYEFLPISLGPRVLRTETTALTAITALQVRFGDLG</sequence>
<comment type="subcellular location">
    <subcellularLocation>
        <location evidence="1 12">Cytoplasm</location>
    </subcellularLocation>
</comment>
<evidence type="ECO:0000256" key="9">
    <source>
        <dbReference type="ARBA" id="ARBA00022691"/>
    </source>
</evidence>